<reference evidence="6 7" key="1">
    <citation type="journal article" date="2024" name="BMC Genomics">
        <title>De novo assembly and annotation of Popillia japonica's genome with initial clues to its potential as an invasive pest.</title>
        <authorList>
            <person name="Cucini C."/>
            <person name="Boschi S."/>
            <person name="Funari R."/>
            <person name="Cardaioli E."/>
            <person name="Iannotti N."/>
            <person name="Marturano G."/>
            <person name="Paoli F."/>
            <person name="Bruttini M."/>
            <person name="Carapelli A."/>
            <person name="Frati F."/>
            <person name="Nardi F."/>
        </authorList>
    </citation>
    <scope>NUCLEOTIDE SEQUENCE [LARGE SCALE GENOMIC DNA]</scope>
    <source>
        <strain evidence="6">DMR45628</strain>
    </source>
</reference>
<dbReference type="PROSITE" id="PS50089">
    <property type="entry name" value="ZF_RING_2"/>
    <property type="match status" value="1"/>
</dbReference>
<protein>
    <recommendedName>
        <fullName evidence="5">RING-type domain-containing protein</fullName>
    </recommendedName>
</protein>
<proteinExistence type="predicted"/>
<dbReference type="InterPro" id="IPR001841">
    <property type="entry name" value="Znf_RING"/>
</dbReference>
<dbReference type="GO" id="GO:0008270">
    <property type="term" value="F:zinc ion binding"/>
    <property type="evidence" value="ECO:0007669"/>
    <property type="project" value="UniProtKB-KW"/>
</dbReference>
<evidence type="ECO:0000256" key="4">
    <source>
        <dbReference type="SAM" id="MobiDB-lite"/>
    </source>
</evidence>
<evidence type="ECO:0000256" key="2">
    <source>
        <dbReference type="ARBA" id="ARBA00022833"/>
    </source>
</evidence>
<dbReference type="Pfam" id="PF13920">
    <property type="entry name" value="zf-C3HC4_3"/>
    <property type="match status" value="1"/>
</dbReference>
<dbReference type="SUPFAM" id="SSF57850">
    <property type="entry name" value="RING/U-box"/>
    <property type="match status" value="1"/>
</dbReference>
<keyword evidence="2" id="KW-0862">Zinc</keyword>
<sequence length="188" mass="22094">MVPANSRDDRLRYSPRTERTVADELGSPPLPNFSLNSFEQLREILQTSSRATLNELGPLPSAMNTLNDLSRQKEFVASMERYVQSSRGYLDRVRNKYKELWVKHRVCKIKLEMQEARIKRMVKETSDLQRLSDDQNCILCLEERRCMVYTTCGHFNICETCHIKLLDIFDFRCPLCRTEGNVIRVHYN</sequence>
<dbReference type="Gene3D" id="3.30.40.10">
    <property type="entry name" value="Zinc/RING finger domain, C3HC4 (zinc finger)"/>
    <property type="match status" value="1"/>
</dbReference>
<organism evidence="6 7">
    <name type="scientific">Popillia japonica</name>
    <name type="common">Japanese beetle</name>
    <dbReference type="NCBI Taxonomy" id="7064"/>
    <lineage>
        <taxon>Eukaryota</taxon>
        <taxon>Metazoa</taxon>
        <taxon>Ecdysozoa</taxon>
        <taxon>Arthropoda</taxon>
        <taxon>Hexapoda</taxon>
        <taxon>Insecta</taxon>
        <taxon>Pterygota</taxon>
        <taxon>Neoptera</taxon>
        <taxon>Endopterygota</taxon>
        <taxon>Coleoptera</taxon>
        <taxon>Polyphaga</taxon>
        <taxon>Scarabaeiformia</taxon>
        <taxon>Scarabaeidae</taxon>
        <taxon>Rutelinae</taxon>
        <taxon>Popillia</taxon>
    </lineage>
</organism>
<keyword evidence="7" id="KW-1185">Reference proteome</keyword>
<feature type="domain" description="RING-type" evidence="5">
    <location>
        <begin position="137"/>
        <end position="177"/>
    </location>
</feature>
<comment type="caution">
    <text evidence="6">The sequence shown here is derived from an EMBL/GenBank/DDBJ whole genome shotgun (WGS) entry which is preliminary data.</text>
</comment>
<gene>
    <name evidence="6" type="ORF">QE152_g39774</name>
</gene>
<feature type="region of interest" description="Disordered" evidence="4">
    <location>
        <begin position="1"/>
        <end position="26"/>
    </location>
</feature>
<evidence type="ECO:0000313" key="6">
    <source>
        <dbReference type="EMBL" id="KAK9679719.1"/>
    </source>
</evidence>
<evidence type="ECO:0000256" key="3">
    <source>
        <dbReference type="PROSITE-ProRule" id="PRU00175"/>
    </source>
</evidence>
<dbReference type="InterPro" id="IPR013083">
    <property type="entry name" value="Znf_RING/FYVE/PHD"/>
</dbReference>
<evidence type="ECO:0000313" key="7">
    <source>
        <dbReference type="Proteomes" id="UP001458880"/>
    </source>
</evidence>
<dbReference type="AlphaFoldDB" id="A0AAW1HT35"/>
<feature type="compositionally biased region" description="Basic and acidic residues" evidence="4">
    <location>
        <begin position="1"/>
        <end position="22"/>
    </location>
</feature>
<keyword evidence="1 3" id="KW-0863">Zinc-finger</keyword>
<evidence type="ECO:0000259" key="5">
    <source>
        <dbReference type="PROSITE" id="PS50089"/>
    </source>
</evidence>
<keyword evidence="1 3" id="KW-0479">Metal-binding</keyword>
<name>A0AAW1HT35_POPJA</name>
<dbReference type="Proteomes" id="UP001458880">
    <property type="component" value="Unassembled WGS sequence"/>
</dbReference>
<dbReference type="EMBL" id="JASPKY010000987">
    <property type="protein sequence ID" value="KAK9679719.1"/>
    <property type="molecule type" value="Genomic_DNA"/>
</dbReference>
<evidence type="ECO:0000256" key="1">
    <source>
        <dbReference type="ARBA" id="ARBA00022771"/>
    </source>
</evidence>
<accession>A0AAW1HT35</accession>